<evidence type="ECO:0000256" key="1">
    <source>
        <dbReference type="SAM" id="MobiDB-lite"/>
    </source>
</evidence>
<keyword evidence="3" id="KW-1185">Reference proteome</keyword>
<dbReference type="EMBL" id="CP059404">
    <property type="protein sequence ID" value="QNE89947.1"/>
    <property type="molecule type" value="Genomic_DNA"/>
</dbReference>
<proteinExistence type="predicted"/>
<dbReference type="Proteomes" id="UP000515743">
    <property type="component" value="Chromosome"/>
</dbReference>
<protein>
    <recommendedName>
        <fullName evidence="4">Sialidase domain-containing protein</fullName>
    </recommendedName>
</protein>
<dbReference type="AlphaFoldDB" id="A0A7G7CQT1"/>
<dbReference type="SUPFAM" id="SSF75005">
    <property type="entry name" value="Arabinanase/levansucrase/invertase"/>
    <property type="match status" value="1"/>
</dbReference>
<name>A0A7G7CQT1_9CORY</name>
<dbReference type="Gene3D" id="2.115.10.20">
    <property type="entry name" value="Glycosyl hydrolase domain, family 43"/>
    <property type="match status" value="1"/>
</dbReference>
<dbReference type="InterPro" id="IPR023296">
    <property type="entry name" value="Glyco_hydro_beta-prop_sf"/>
</dbReference>
<reference evidence="2 3" key="1">
    <citation type="submission" date="2020-07" db="EMBL/GenBank/DDBJ databases">
        <title>Complete genome and description of Corynebacterium incognita strain Marseille-Q3630 sp. nov.</title>
        <authorList>
            <person name="Boxberger M."/>
        </authorList>
    </citation>
    <scope>NUCLEOTIDE SEQUENCE [LARGE SCALE GENOMIC DNA]</scope>
    <source>
        <strain evidence="2 3">Marseille-Q3630</strain>
    </source>
</reference>
<evidence type="ECO:0000313" key="3">
    <source>
        <dbReference type="Proteomes" id="UP000515743"/>
    </source>
</evidence>
<accession>A0A7G7CQT1</accession>
<organism evidence="2 3">
    <name type="scientific">Corynebacterium incognita</name>
    <dbReference type="NCBI Taxonomy" id="2754725"/>
    <lineage>
        <taxon>Bacteria</taxon>
        <taxon>Bacillati</taxon>
        <taxon>Actinomycetota</taxon>
        <taxon>Actinomycetes</taxon>
        <taxon>Mycobacteriales</taxon>
        <taxon>Corynebacteriaceae</taxon>
        <taxon>Corynebacterium</taxon>
    </lineage>
</organism>
<dbReference type="RefSeq" id="WP_185176321.1">
    <property type="nucleotide sequence ID" value="NZ_CP059404.1"/>
</dbReference>
<sequence length="339" mass="37132">MAHTPYPNFNENHEDPNIAVSDDGISWQVPNGVTNPLDDGQGRPNYHNSDTHLAMWGDTMVLTWRTVDRPNGGQNIIYARTSKNGVSWTPKVEVLKVPLGTNESTFVSQSLVKMPTGWRLYGIRSNYAPNRLGYYETSVESLPKTSDWGSAKDCDLGTVPTGREPWHSEVQRLAADDWLAIISHGKRGSTGVDGDVYLARSTDGVTWDVSPMPLTPRNNGVINSLYKTGFVVSGTGTNRVIDLWVSGYRSTSRTWAVYRTRAEFRGGSSSRGLALIAEMDVKIAEMNEIRSSINDVLAEVQAAKLTAFNGALTTDATGAAFASGTIYMDVNTGNVYRKD</sequence>
<evidence type="ECO:0008006" key="4">
    <source>
        <dbReference type="Google" id="ProtNLM"/>
    </source>
</evidence>
<gene>
    <name evidence="2" type="ORF">H0194_02630</name>
</gene>
<evidence type="ECO:0000313" key="2">
    <source>
        <dbReference type="EMBL" id="QNE89947.1"/>
    </source>
</evidence>
<dbReference type="KEGG" id="cik:H0194_02630"/>
<feature type="region of interest" description="Disordered" evidence="1">
    <location>
        <begin position="1"/>
        <end position="23"/>
    </location>
</feature>